<dbReference type="OrthoDB" id="282769at2"/>
<reference evidence="1 2" key="1">
    <citation type="submission" date="2018-07" db="EMBL/GenBank/DDBJ databases">
        <title>Comparative genomes isolates from brazilian mangrove.</title>
        <authorList>
            <person name="De Araujo J.E."/>
            <person name="Taketani R.G."/>
            <person name="Silva M.C.P."/>
            <person name="Lourenco M.V."/>
            <person name="Oliveira V.M."/>
            <person name="Andreote F.D."/>
        </authorList>
    </citation>
    <scope>NUCLEOTIDE SEQUENCE [LARGE SCALE GENOMIC DNA]</scope>
    <source>
        <strain evidence="1 2">HEX PRIS-MGV</strain>
    </source>
</reference>
<proteinExistence type="predicted"/>
<comment type="caution">
    <text evidence="1">The sequence shown here is derived from an EMBL/GenBank/DDBJ whole genome shotgun (WGS) entry which is preliminary data.</text>
</comment>
<evidence type="ECO:0000313" key="1">
    <source>
        <dbReference type="EMBL" id="RCS49170.1"/>
    </source>
</evidence>
<accession>A0A368KST0</accession>
<gene>
    <name evidence="1" type="ORF">DTL42_11545</name>
</gene>
<dbReference type="RefSeq" id="WP_114368887.1">
    <property type="nucleotide sequence ID" value="NZ_QPEX01000024.1"/>
</dbReference>
<dbReference type="EMBL" id="QPEX01000024">
    <property type="protein sequence ID" value="RCS49170.1"/>
    <property type="molecule type" value="Genomic_DNA"/>
</dbReference>
<dbReference type="AlphaFoldDB" id="A0A368KST0"/>
<evidence type="ECO:0000313" key="2">
    <source>
        <dbReference type="Proteomes" id="UP000253562"/>
    </source>
</evidence>
<protein>
    <submittedName>
        <fullName evidence="1">Uncharacterized protein</fullName>
    </submittedName>
</protein>
<dbReference type="Proteomes" id="UP000253562">
    <property type="component" value="Unassembled WGS sequence"/>
</dbReference>
<name>A0A368KST0_9BACT</name>
<sequence length="87" mass="9501">MIAPRHFNRTGTSAAERLDVVLSPMGKTFVDGNQVVLQELLAKLCGGTLCGNTRVRIFAGSACRFDHLADVYRLCKEHGINKVELVA</sequence>
<organism evidence="1 2">
    <name type="scientific">Bremerella cremea</name>
    <dbReference type="NCBI Taxonomy" id="1031537"/>
    <lineage>
        <taxon>Bacteria</taxon>
        <taxon>Pseudomonadati</taxon>
        <taxon>Planctomycetota</taxon>
        <taxon>Planctomycetia</taxon>
        <taxon>Pirellulales</taxon>
        <taxon>Pirellulaceae</taxon>
        <taxon>Bremerella</taxon>
    </lineage>
</organism>